<dbReference type="AlphaFoldDB" id="A0A7W5GBX3"/>
<reference evidence="4 5" key="1">
    <citation type="submission" date="2020-08" db="EMBL/GenBank/DDBJ databases">
        <title>Genomic Encyclopedia of Type Strains, Phase III (KMG-III): the genomes of soil and plant-associated and newly described type strains.</title>
        <authorList>
            <person name="Whitman W."/>
        </authorList>
    </citation>
    <scope>NUCLEOTIDE SEQUENCE [LARGE SCALE GENOMIC DNA]</scope>
    <source>
        <strain evidence="4 5">CECT 8234</strain>
    </source>
</reference>
<dbReference type="SUPFAM" id="SSF51735">
    <property type="entry name" value="NAD(P)-binding Rossmann-fold domains"/>
    <property type="match status" value="1"/>
</dbReference>
<dbReference type="InterPro" id="IPR036291">
    <property type="entry name" value="NAD(P)-bd_dom_sf"/>
</dbReference>
<dbReference type="InterPro" id="IPR050463">
    <property type="entry name" value="Gfo/Idh/MocA_oxidrdct_glycsds"/>
</dbReference>
<dbReference type="Pfam" id="PF01408">
    <property type="entry name" value="GFO_IDH_MocA"/>
    <property type="match status" value="1"/>
</dbReference>
<dbReference type="Pfam" id="PF22725">
    <property type="entry name" value="GFO_IDH_MocA_C3"/>
    <property type="match status" value="1"/>
</dbReference>
<sequence length="366" mass="40296">MKQRIYLVGAGAIAGYHVEAIARLTESGLEQPTVFVTDVNPSALAAFVERYPWVTPAEQLTSMLEEPAGENDIVIVATPPLTHADITCRAFRAGRHVLCEKPLAMNREEAELMLRTAKETGKMLGCCSSRFAGLQITDEVKAKLGHDELGKLYQAQWIQRRKRSRTGIEYQPTSRWFLNRAVSGGGTLMDWGPYDMAGMTEVFEPVKVEVLHAWMSNPVTGHLLEAEITSDVEQHVGALLNFHLADGSAVPVHYERAACCHGEERSLTEIEGTAGALQWDWLCLDGSGELAEYYDEAGEPAEGRSSITNTPLGMMDKPIVYFLQAVAGQVTHAIVNEQAVFNFSILAAIYESIQTGEKRVVTKERA</sequence>
<dbReference type="Gene3D" id="3.30.360.10">
    <property type="entry name" value="Dihydrodipicolinate Reductase, domain 2"/>
    <property type="match status" value="1"/>
</dbReference>
<feature type="domain" description="GFO/IDH/MocA-like oxidoreductase" evidence="3">
    <location>
        <begin position="139"/>
        <end position="277"/>
    </location>
</feature>
<feature type="domain" description="Gfo/Idh/MocA-like oxidoreductase N-terminal" evidence="2">
    <location>
        <begin position="4"/>
        <end position="124"/>
    </location>
</feature>
<dbReference type="Proteomes" id="UP000518605">
    <property type="component" value="Unassembled WGS sequence"/>
</dbReference>
<dbReference type="PANTHER" id="PTHR43818">
    <property type="entry name" value="BCDNA.GH03377"/>
    <property type="match status" value="1"/>
</dbReference>
<protein>
    <submittedName>
        <fullName evidence="4">Putative dehydrogenase</fullName>
    </submittedName>
</protein>
<name>A0A7W5GBX3_9BACL</name>
<proteinExistence type="predicted"/>
<dbReference type="PANTHER" id="PTHR43818:SF11">
    <property type="entry name" value="BCDNA.GH03377"/>
    <property type="match status" value="1"/>
</dbReference>
<evidence type="ECO:0000259" key="3">
    <source>
        <dbReference type="Pfam" id="PF22725"/>
    </source>
</evidence>
<gene>
    <name evidence="4" type="ORF">FHS16_003938</name>
</gene>
<dbReference type="EMBL" id="JACHXW010000012">
    <property type="protein sequence ID" value="MBB3153863.1"/>
    <property type="molecule type" value="Genomic_DNA"/>
</dbReference>
<evidence type="ECO:0000313" key="5">
    <source>
        <dbReference type="Proteomes" id="UP000518605"/>
    </source>
</evidence>
<keyword evidence="5" id="KW-1185">Reference proteome</keyword>
<dbReference type="GO" id="GO:0000166">
    <property type="term" value="F:nucleotide binding"/>
    <property type="evidence" value="ECO:0007669"/>
    <property type="project" value="InterPro"/>
</dbReference>
<dbReference type="SUPFAM" id="SSF55347">
    <property type="entry name" value="Glyceraldehyde-3-phosphate dehydrogenase-like, C-terminal domain"/>
    <property type="match status" value="1"/>
</dbReference>
<evidence type="ECO:0000313" key="4">
    <source>
        <dbReference type="EMBL" id="MBB3153863.1"/>
    </source>
</evidence>
<dbReference type="RefSeq" id="WP_183566235.1">
    <property type="nucleotide sequence ID" value="NZ_CBCSLB010000012.1"/>
</dbReference>
<keyword evidence="1" id="KW-0560">Oxidoreductase</keyword>
<dbReference type="InterPro" id="IPR055170">
    <property type="entry name" value="GFO_IDH_MocA-like_dom"/>
</dbReference>
<comment type="caution">
    <text evidence="4">The sequence shown here is derived from an EMBL/GenBank/DDBJ whole genome shotgun (WGS) entry which is preliminary data.</text>
</comment>
<evidence type="ECO:0000256" key="1">
    <source>
        <dbReference type="ARBA" id="ARBA00023002"/>
    </source>
</evidence>
<organism evidence="4 5">
    <name type="scientific">Paenibacillus endophyticus</name>
    <dbReference type="NCBI Taxonomy" id="1294268"/>
    <lineage>
        <taxon>Bacteria</taxon>
        <taxon>Bacillati</taxon>
        <taxon>Bacillota</taxon>
        <taxon>Bacilli</taxon>
        <taxon>Bacillales</taxon>
        <taxon>Paenibacillaceae</taxon>
        <taxon>Paenibacillus</taxon>
    </lineage>
</organism>
<dbReference type="Gene3D" id="3.40.50.720">
    <property type="entry name" value="NAD(P)-binding Rossmann-like Domain"/>
    <property type="match status" value="1"/>
</dbReference>
<dbReference type="InterPro" id="IPR000683">
    <property type="entry name" value="Gfo/Idh/MocA-like_OxRdtase_N"/>
</dbReference>
<accession>A0A7W5GBX3</accession>
<dbReference type="GO" id="GO:0016491">
    <property type="term" value="F:oxidoreductase activity"/>
    <property type="evidence" value="ECO:0007669"/>
    <property type="project" value="UniProtKB-KW"/>
</dbReference>
<evidence type="ECO:0000259" key="2">
    <source>
        <dbReference type="Pfam" id="PF01408"/>
    </source>
</evidence>